<name>A0AAV8R659_ENSVE</name>
<dbReference type="EMBL" id="JAQQAF010000005">
    <property type="protein sequence ID" value="KAJ8486663.1"/>
    <property type="molecule type" value="Genomic_DNA"/>
</dbReference>
<proteinExistence type="predicted"/>
<protein>
    <submittedName>
        <fullName evidence="1">Uncharacterized protein</fullName>
    </submittedName>
</protein>
<dbReference type="Proteomes" id="UP001222027">
    <property type="component" value="Unassembled WGS sequence"/>
</dbReference>
<dbReference type="AlphaFoldDB" id="A0AAV8R659"/>
<accession>A0AAV8R659</accession>
<gene>
    <name evidence="1" type="ORF">OPV22_019148</name>
</gene>
<keyword evidence="2" id="KW-1185">Reference proteome</keyword>
<organism evidence="1 2">
    <name type="scientific">Ensete ventricosum</name>
    <name type="common">Abyssinian banana</name>
    <name type="synonym">Musa ensete</name>
    <dbReference type="NCBI Taxonomy" id="4639"/>
    <lineage>
        <taxon>Eukaryota</taxon>
        <taxon>Viridiplantae</taxon>
        <taxon>Streptophyta</taxon>
        <taxon>Embryophyta</taxon>
        <taxon>Tracheophyta</taxon>
        <taxon>Spermatophyta</taxon>
        <taxon>Magnoliopsida</taxon>
        <taxon>Liliopsida</taxon>
        <taxon>Zingiberales</taxon>
        <taxon>Musaceae</taxon>
        <taxon>Ensete</taxon>
    </lineage>
</organism>
<evidence type="ECO:0000313" key="1">
    <source>
        <dbReference type="EMBL" id="KAJ8486663.1"/>
    </source>
</evidence>
<comment type="caution">
    <text evidence="1">The sequence shown here is derived from an EMBL/GenBank/DDBJ whole genome shotgun (WGS) entry which is preliminary data.</text>
</comment>
<evidence type="ECO:0000313" key="2">
    <source>
        <dbReference type="Proteomes" id="UP001222027"/>
    </source>
</evidence>
<sequence length="165" mass="18514">MQWGYHEAVLGQGNHGFGGGFCVQRRRTSWEKKVHGCAGPPTCLHPKSKPLSGPASIRMVNHGPSGDCSYKEIFVFFAATVISVDFTIITSPSFSPSASIIHDRPIHVPCTPYLGVRLDRTTTPKLSRSQHHLIYRMQFPNHHEVGKHPTFSCVVQSVHRRLWFL</sequence>
<reference evidence="1 2" key="1">
    <citation type="submission" date="2022-12" db="EMBL/GenBank/DDBJ databases">
        <title>Chromosome-scale assembly of the Ensete ventricosum genome.</title>
        <authorList>
            <person name="Dussert Y."/>
            <person name="Stocks J."/>
            <person name="Wendawek A."/>
            <person name="Woldeyes F."/>
            <person name="Nichols R.A."/>
            <person name="Borrell J.S."/>
        </authorList>
    </citation>
    <scope>NUCLEOTIDE SEQUENCE [LARGE SCALE GENOMIC DNA]</scope>
    <source>
        <strain evidence="2">cv. Maze</strain>
        <tissue evidence="1">Seeds</tissue>
    </source>
</reference>